<evidence type="ECO:0000256" key="7">
    <source>
        <dbReference type="ARBA" id="ARBA00022927"/>
    </source>
</evidence>
<dbReference type="GO" id="GO:0005886">
    <property type="term" value="C:plasma membrane"/>
    <property type="evidence" value="ECO:0007669"/>
    <property type="project" value="UniProtKB-SubCell"/>
</dbReference>
<dbReference type="GO" id="GO:0009306">
    <property type="term" value="P:protein secretion"/>
    <property type="evidence" value="ECO:0007669"/>
    <property type="project" value="InterPro"/>
</dbReference>
<gene>
    <name evidence="13" type="ORF">N791_09305</name>
</gene>
<dbReference type="PANTHER" id="PTHR38831:SF1">
    <property type="entry name" value="TYPE II SECRETION SYSTEM PROTEIN K-RELATED"/>
    <property type="match status" value="1"/>
</dbReference>
<dbReference type="InterPro" id="IPR038072">
    <property type="entry name" value="GspK_central_sf"/>
</dbReference>
<dbReference type="Proteomes" id="UP000030003">
    <property type="component" value="Unassembled WGS sequence"/>
</dbReference>
<dbReference type="PANTHER" id="PTHR38831">
    <property type="entry name" value="TYPE II SECRETION SYSTEM PROTEIN K"/>
    <property type="match status" value="1"/>
</dbReference>
<dbReference type="AlphaFoldDB" id="A0A0A0M8W5"/>
<evidence type="ECO:0000256" key="9">
    <source>
        <dbReference type="ARBA" id="ARBA00023136"/>
    </source>
</evidence>
<dbReference type="Pfam" id="PF03934">
    <property type="entry name" value="T2SSK"/>
    <property type="match status" value="1"/>
</dbReference>
<dbReference type="RefSeq" id="WP_027069065.1">
    <property type="nucleotide sequence ID" value="NZ_AUHT01000005.1"/>
</dbReference>
<accession>A0A0A0M8W5</accession>
<evidence type="ECO:0000256" key="4">
    <source>
        <dbReference type="ARBA" id="ARBA00022475"/>
    </source>
</evidence>
<organism evidence="13 14">
    <name type="scientific">Lysobacter defluvii IMMIB APB-9 = DSM 18482</name>
    <dbReference type="NCBI Taxonomy" id="1385515"/>
    <lineage>
        <taxon>Bacteria</taxon>
        <taxon>Pseudomonadati</taxon>
        <taxon>Pseudomonadota</taxon>
        <taxon>Gammaproteobacteria</taxon>
        <taxon>Lysobacterales</taxon>
        <taxon>Lysobacteraceae</taxon>
        <taxon>Novilysobacter</taxon>
    </lineage>
</organism>
<protein>
    <recommendedName>
        <fullName evidence="10">Type II secretion system protein K</fullName>
    </recommendedName>
</protein>
<dbReference type="SUPFAM" id="SSF158544">
    <property type="entry name" value="GspK insert domain-like"/>
    <property type="match status" value="2"/>
</dbReference>
<keyword evidence="9 10" id="KW-0472">Membrane</keyword>
<dbReference type="OrthoDB" id="9788973at2"/>
<dbReference type="InterPro" id="IPR045584">
    <property type="entry name" value="Pilin-like"/>
</dbReference>
<comment type="similarity">
    <text evidence="2 10">Belongs to the GSP K family.</text>
</comment>
<dbReference type="InterPro" id="IPR049179">
    <property type="entry name" value="T2SSK_SAM-like_2nd"/>
</dbReference>
<evidence type="ECO:0000313" key="14">
    <source>
        <dbReference type="Proteomes" id="UP000030003"/>
    </source>
</evidence>
<dbReference type="NCBIfam" id="NF037980">
    <property type="entry name" value="T2SS_GspK"/>
    <property type="match status" value="1"/>
</dbReference>
<evidence type="ECO:0000256" key="10">
    <source>
        <dbReference type="PIRNR" id="PIRNR002786"/>
    </source>
</evidence>
<keyword evidence="4 10" id="KW-1003">Cell membrane</keyword>
<dbReference type="EMBL" id="AVBH01000273">
    <property type="protein sequence ID" value="KGO97616.1"/>
    <property type="molecule type" value="Genomic_DNA"/>
</dbReference>
<evidence type="ECO:0000313" key="13">
    <source>
        <dbReference type="EMBL" id="KGO97616.1"/>
    </source>
</evidence>
<feature type="domain" description="T2SS protein K second SAM-like" evidence="11">
    <location>
        <begin position="227"/>
        <end position="284"/>
    </location>
</feature>
<keyword evidence="3 10" id="KW-0813">Transport</keyword>
<dbReference type="Gene3D" id="3.30.1300.30">
    <property type="entry name" value="GSPII I/J protein-like"/>
    <property type="match status" value="1"/>
</dbReference>
<evidence type="ECO:0000256" key="5">
    <source>
        <dbReference type="ARBA" id="ARBA00022519"/>
    </source>
</evidence>
<dbReference type="STRING" id="1385515.GCA_000423325_00550"/>
<sequence>MARPRHVARRRRGRGVALLTVLLLAAVMSALLAVVLDDIRFGLRRGGNTRAVEQARWHALGAEQLARRQLAALAAAPPSSLAGWLDQPMHFPTDHGVVSARLREGGNCFNLNSVVEGAPGQWQRRAHAAEQFDHLLQALGVGAGQSQALADALVDWIDSDAATSPSGAEDLAYTLRRPAYRTAGDLLAEPSELRAIEGFDRVYARLRPHVCAVPTNAPSVVTPDTLADRDAVLLVGLTRGALPLERARGLVQARPPGGWGGTDRFLAHPLLAAPGLREALAEHLTPRPRWYVLDVEVEHAGVQVVMGALLEDSGGAVASLARRWTPEE</sequence>
<evidence type="ECO:0000256" key="3">
    <source>
        <dbReference type="ARBA" id="ARBA00022448"/>
    </source>
</evidence>
<keyword evidence="14" id="KW-1185">Reference proteome</keyword>
<evidence type="ECO:0000259" key="12">
    <source>
        <dbReference type="Pfam" id="PF21687"/>
    </source>
</evidence>
<dbReference type="PIRSF" id="PIRSF002786">
    <property type="entry name" value="XcpX"/>
    <property type="match status" value="1"/>
</dbReference>
<keyword evidence="8" id="KW-1133">Transmembrane helix</keyword>
<dbReference type="eggNOG" id="COG3156">
    <property type="taxonomic scope" value="Bacteria"/>
</dbReference>
<dbReference type="SUPFAM" id="SSF54523">
    <property type="entry name" value="Pili subunits"/>
    <property type="match status" value="1"/>
</dbReference>
<evidence type="ECO:0000256" key="8">
    <source>
        <dbReference type="ARBA" id="ARBA00022989"/>
    </source>
</evidence>
<evidence type="ECO:0000256" key="6">
    <source>
        <dbReference type="ARBA" id="ARBA00022692"/>
    </source>
</evidence>
<evidence type="ECO:0000256" key="1">
    <source>
        <dbReference type="ARBA" id="ARBA00004533"/>
    </source>
</evidence>
<evidence type="ECO:0000259" key="11">
    <source>
        <dbReference type="Pfam" id="PF03934"/>
    </source>
</evidence>
<evidence type="ECO:0000256" key="2">
    <source>
        <dbReference type="ARBA" id="ARBA00007246"/>
    </source>
</evidence>
<name>A0A0A0M8W5_9GAMM</name>
<comment type="caution">
    <text evidence="13">The sequence shown here is derived from an EMBL/GenBank/DDBJ whole genome shotgun (WGS) entry which is preliminary data.</text>
</comment>
<proteinExistence type="inferred from homology"/>
<keyword evidence="6" id="KW-0812">Transmembrane</keyword>
<keyword evidence="7" id="KW-0653">Protein transport</keyword>
<dbReference type="InterPro" id="IPR005628">
    <property type="entry name" value="GspK"/>
</dbReference>
<keyword evidence="5 10" id="KW-0997">Cell inner membrane</keyword>
<comment type="subcellular location">
    <subcellularLocation>
        <location evidence="1 10">Cell inner membrane</location>
    </subcellularLocation>
</comment>
<dbReference type="Gene3D" id="1.10.40.60">
    <property type="entry name" value="EpsJ-like"/>
    <property type="match status" value="2"/>
</dbReference>
<feature type="domain" description="T2SS protein K first SAM-like" evidence="12">
    <location>
        <begin position="107"/>
        <end position="214"/>
    </location>
</feature>
<reference evidence="13 14" key="1">
    <citation type="submission" date="2013-08" db="EMBL/GenBank/DDBJ databases">
        <title>Genomic analysis of Lysobacter defluvii.</title>
        <authorList>
            <person name="Wang Q."/>
            <person name="Wang G."/>
        </authorList>
    </citation>
    <scope>NUCLEOTIDE SEQUENCE [LARGE SCALE GENOMIC DNA]</scope>
    <source>
        <strain evidence="13 14">IMMIB APB-9</strain>
    </source>
</reference>
<dbReference type="Pfam" id="PF21687">
    <property type="entry name" value="T2SSK_1st"/>
    <property type="match status" value="1"/>
</dbReference>
<dbReference type="InterPro" id="IPR049031">
    <property type="entry name" value="T2SSK_SAM-like_1st"/>
</dbReference>